<keyword evidence="1" id="KW-0732">Signal</keyword>
<dbReference type="AlphaFoldDB" id="A0AAD5MJ35"/>
<keyword evidence="3" id="KW-1185">Reference proteome</keyword>
<dbReference type="Proteomes" id="UP001196413">
    <property type="component" value="Unassembled WGS sequence"/>
</dbReference>
<name>A0AAD5MJ35_PARTN</name>
<reference evidence="2" key="1">
    <citation type="submission" date="2021-06" db="EMBL/GenBank/DDBJ databases">
        <title>Parelaphostrongylus tenuis whole genome reference sequence.</title>
        <authorList>
            <person name="Garwood T.J."/>
            <person name="Larsen P.A."/>
            <person name="Fountain-Jones N.M."/>
            <person name="Garbe J.R."/>
            <person name="Macchietto M.G."/>
            <person name="Kania S.A."/>
            <person name="Gerhold R.W."/>
            <person name="Richards J.E."/>
            <person name="Wolf T.M."/>
        </authorList>
    </citation>
    <scope>NUCLEOTIDE SEQUENCE</scope>
    <source>
        <strain evidence="2">MNPRO001-30</strain>
        <tissue evidence="2">Meninges</tissue>
    </source>
</reference>
<protein>
    <submittedName>
        <fullName evidence="2">Uncharacterized protein</fullName>
    </submittedName>
</protein>
<gene>
    <name evidence="2" type="ORF">KIN20_003996</name>
</gene>
<comment type="caution">
    <text evidence="2">The sequence shown here is derived from an EMBL/GenBank/DDBJ whole genome shotgun (WGS) entry which is preliminary data.</text>
</comment>
<evidence type="ECO:0000256" key="1">
    <source>
        <dbReference type="SAM" id="SignalP"/>
    </source>
</evidence>
<feature type="signal peptide" evidence="1">
    <location>
        <begin position="1"/>
        <end position="22"/>
    </location>
</feature>
<dbReference type="PROSITE" id="PS51257">
    <property type="entry name" value="PROKAR_LIPOPROTEIN"/>
    <property type="match status" value="1"/>
</dbReference>
<proteinExistence type="predicted"/>
<dbReference type="EMBL" id="JAHQIW010000532">
    <property type="protein sequence ID" value="KAJ1348646.1"/>
    <property type="molecule type" value="Genomic_DNA"/>
</dbReference>
<accession>A0AAD5MJ35</accession>
<organism evidence="2 3">
    <name type="scientific">Parelaphostrongylus tenuis</name>
    <name type="common">Meningeal worm</name>
    <dbReference type="NCBI Taxonomy" id="148309"/>
    <lineage>
        <taxon>Eukaryota</taxon>
        <taxon>Metazoa</taxon>
        <taxon>Ecdysozoa</taxon>
        <taxon>Nematoda</taxon>
        <taxon>Chromadorea</taxon>
        <taxon>Rhabditida</taxon>
        <taxon>Rhabditina</taxon>
        <taxon>Rhabditomorpha</taxon>
        <taxon>Strongyloidea</taxon>
        <taxon>Metastrongylidae</taxon>
        <taxon>Parelaphostrongylus</taxon>
    </lineage>
</organism>
<sequence length="153" mass="16525">MARLLADFVMISLFAPISTVFGCGVMPAGQAGTRPFTVTGFTTFPIQMVYSSAANIQVCLSGIAPNEAVARGRSAFLPDAVISAILGQLNVTVSYTPMNCQMSVKPEDKDHKHHLANWPRMMWQSVVDRAVRMLASDSFGLHFFSARVTVGGN</sequence>
<feature type="chain" id="PRO_5041988198" evidence="1">
    <location>
        <begin position="23"/>
        <end position="153"/>
    </location>
</feature>
<evidence type="ECO:0000313" key="2">
    <source>
        <dbReference type="EMBL" id="KAJ1348646.1"/>
    </source>
</evidence>
<evidence type="ECO:0000313" key="3">
    <source>
        <dbReference type="Proteomes" id="UP001196413"/>
    </source>
</evidence>